<keyword evidence="3" id="KW-0597">Phosphoprotein</keyword>
<keyword evidence="4" id="KW-0808">Transferase</keyword>
<reference evidence="10 11" key="1">
    <citation type="submission" date="2019-06" db="EMBL/GenBank/DDBJ databases">
        <title>Sequencing the genomes of 1000 actinobacteria strains.</title>
        <authorList>
            <person name="Klenk H.-P."/>
        </authorList>
    </citation>
    <scope>NUCLEOTIDE SEQUENCE [LARGE SCALE GENOMIC DNA]</scope>
    <source>
        <strain evidence="10 11">DSM 41929</strain>
    </source>
</reference>
<sequence length="746" mass="82246">MDSENAKAYLRPRARLMSTLGEELISNERVALTELVKNAYDADASLVLIRFNPPLEEGEGSIEVWDNGHGMSPATVRGTWMEIATPHRHRNPRSESGGRRVLGAKGIGRFASARLGHTATITTRRVDEQEVTLRIDWGDFTDGDAYLDEVPVSLSTTTPSVFVDGGIAAQTFSEVLREFQSAPATAVGTAHGTVVRLERLRTAWGTNEIEALKRSLSRLLPPPPPAELSVPDQPEFSIYIDTPEGPLRHHSGFVSASETLAHPRYRLVGAVDADGDASLAIYAGDEEPVEVVQDNLRKDSKRPSCGPLKLDFRVWDLESSAIKPLLALDTSARNTNDVRELIRNNSGVALYRDGFRVQPFGEPGFDWLGFDQRRINNPTLRLSNRQVAGFVYISADDNPGLLDRSHREGLIDTPEYEELKAVILQAIARLETQRYRLRREPTAPTEAPLLAGPSEGRGHGLFQNFNLDPLRQVAAERHPEDIILSRAIEDATETINEGVRKVQEVIAQFSRLATLGTLVDVVLHDGRTALSRIGVGLRRLGKITTKVETHDVELSAALDKLRTDFTAQERALDRLFTRIEPLSGRKRGRPRRLSLHQSISEAVDVLESEITKHGVDVQISGEDVIVTAEPGDIRTLVVNLVSNAVYWLSTMPKGTPREILIETERNHEGELDVVDITVSDNGPGVREKIKDLIFDTYFSEKPDGVGLGLSIAGSVVKDFYDGELGLVSPGTLSGASFRARLRRRVG</sequence>
<protein>
    <recommendedName>
        <fullName evidence="2">histidine kinase</fullName>
        <ecNumber evidence="2">2.7.13.3</ecNumber>
    </recommendedName>
</protein>
<dbReference type="EMBL" id="VFNX01000001">
    <property type="protein sequence ID" value="TQK97551.1"/>
    <property type="molecule type" value="Genomic_DNA"/>
</dbReference>
<evidence type="ECO:0000256" key="4">
    <source>
        <dbReference type="ARBA" id="ARBA00022679"/>
    </source>
</evidence>
<proteinExistence type="predicted"/>
<name>A0A542UEQ4_9ACTN</name>
<accession>A0A542UEQ4</accession>
<dbReference type="AlphaFoldDB" id="A0A542UEQ4"/>
<dbReference type="Pfam" id="PF13589">
    <property type="entry name" value="HATPase_c_3"/>
    <property type="match status" value="1"/>
</dbReference>
<dbReference type="PROSITE" id="PS50109">
    <property type="entry name" value="HIS_KIN"/>
    <property type="match status" value="1"/>
</dbReference>
<evidence type="ECO:0000259" key="9">
    <source>
        <dbReference type="PROSITE" id="PS50109"/>
    </source>
</evidence>
<dbReference type="Proteomes" id="UP000318103">
    <property type="component" value="Unassembled WGS sequence"/>
</dbReference>
<dbReference type="InterPro" id="IPR004358">
    <property type="entry name" value="Sig_transdc_His_kin-like_C"/>
</dbReference>
<dbReference type="GO" id="GO:0004673">
    <property type="term" value="F:protein histidine kinase activity"/>
    <property type="evidence" value="ECO:0007669"/>
    <property type="project" value="UniProtKB-EC"/>
</dbReference>
<evidence type="ECO:0000256" key="2">
    <source>
        <dbReference type="ARBA" id="ARBA00012438"/>
    </source>
</evidence>
<organism evidence="10 11">
    <name type="scientific">Streptomyces puniciscabiei</name>
    <dbReference type="NCBI Taxonomy" id="164348"/>
    <lineage>
        <taxon>Bacteria</taxon>
        <taxon>Bacillati</taxon>
        <taxon>Actinomycetota</taxon>
        <taxon>Actinomycetes</taxon>
        <taxon>Kitasatosporales</taxon>
        <taxon>Streptomycetaceae</taxon>
        <taxon>Streptomyces</taxon>
    </lineage>
</organism>
<evidence type="ECO:0000256" key="3">
    <source>
        <dbReference type="ARBA" id="ARBA00022553"/>
    </source>
</evidence>
<dbReference type="OrthoDB" id="9816482at2"/>
<dbReference type="PANTHER" id="PTHR43065">
    <property type="entry name" value="SENSOR HISTIDINE KINASE"/>
    <property type="match status" value="1"/>
</dbReference>
<dbReference type="SMART" id="SM00387">
    <property type="entry name" value="HATPase_c"/>
    <property type="match status" value="1"/>
</dbReference>
<evidence type="ECO:0000256" key="1">
    <source>
        <dbReference type="ARBA" id="ARBA00000085"/>
    </source>
</evidence>
<dbReference type="GO" id="GO:0005524">
    <property type="term" value="F:ATP binding"/>
    <property type="evidence" value="ECO:0007669"/>
    <property type="project" value="UniProtKB-KW"/>
</dbReference>
<evidence type="ECO:0000256" key="7">
    <source>
        <dbReference type="ARBA" id="ARBA00022840"/>
    </source>
</evidence>
<dbReference type="Pfam" id="PF02518">
    <property type="entry name" value="HATPase_c"/>
    <property type="match status" value="1"/>
</dbReference>
<dbReference type="InterPro" id="IPR036890">
    <property type="entry name" value="HATPase_C_sf"/>
</dbReference>
<dbReference type="PANTHER" id="PTHR43065:SF10">
    <property type="entry name" value="PEROXIDE STRESS-ACTIVATED HISTIDINE KINASE MAK3"/>
    <property type="match status" value="1"/>
</dbReference>
<dbReference type="SUPFAM" id="SSF55874">
    <property type="entry name" value="ATPase domain of HSP90 chaperone/DNA topoisomerase II/histidine kinase"/>
    <property type="match status" value="2"/>
</dbReference>
<dbReference type="GO" id="GO:0000160">
    <property type="term" value="P:phosphorelay signal transduction system"/>
    <property type="evidence" value="ECO:0007669"/>
    <property type="project" value="UniProtKB-KW"/>
</dbReference>
<evidence type="ECO:0000256" key="6">
    <source>
        <dbReference type="ARBA" id="ARBA00022777"/>
    </source>
</evidence>
<feature type="domain" description="Histidine kinase" evidence="9">
    <location>
        <begin position="521"/>
        <end position="745"/>
    </location>
</feature>
<evidence type="ECO:0000256" key="8">
    <source>
        <dbReference type="ARBA" id="ARBA00023012"/>
    </source>
</evidence>
<dbReference type="PRINTS" id="PR00344">
    <property type="entry name" value="BCTRLSENSOR"/>
</dbReference>
<keyword evidence="5" id="KW-0547">Nucleotide-binding</keyword>
<dbReference type="RefSeq" id="WP_055704540.1">
    <property type="nucleotide sequence ID" value="NZ_JBPJFI010000001.1"/>
</dbReference>
<comment type="caution">
    <text evidence="10">The sequence shown here is derived from an EMBL/GenBank/DDBJ whole genome shotgun (WGS) entry which is preliminary data.</text>
</comment>
<keyword evidence="6 10" id="KW-0418">Kinase</keyword>
<gene>
    <name evidence="10" type="ORF">FB563_2526</name>
</gene>
<evidence type="ECO:0000313" key="11">
    <source>
        <dbReference type="Proteomes" id="UP000318103"/>
    </source>
</evidence>
<dbReference type="Gene3D" id="3.30.565.10">
    <property type="entry name" value="Histidine kinase-like ATPase, C-terminal domain"/>
    <property type="match status" value="2"/>
</dbReference>
<dbReference type="EC" id="2.7.13.3" evidence="2"/>
<evidence type="ECO:0000313" key="10">
    <source>
        <dbReference type="EMBL" id="TQK97551.1"/>
    </source>
</evidence>
<keyword evidence="11" id="KW-1185">Reference proteome</keyword>
<dbReference type="InterPro" id="IPR005467">
    <property type="entry name" value="His_kinase_dom"/>
</dbReference>
<dbReference type="InterPro" id="IPR003594">
    <property type="entry name" value="HATPase_dom"/>
</dbReference>
<keyword evidence="8" id="KW-0902">Two-component regulatory system</keyword>
<comment type="catalytic activity">
    <reaction evidence="1">
        <text>ATP + protein L-histidine = ADP + protein N-phospho-L-histidine.</text>
        <dbReference type="EC" id="2.7.13.3"/>
    </reaction>
</comment>
<keyword evidence="7" id="KW-0067">ATP-binding</keyword>
<evidence type="ECO:0000256" key="5">
    <source>
        <dbReference type="ARBA" id="ARBA00022741"/>
    </source>
</evidence>